<dbReference type="InterPro" id="IPR045070">
    <property type="entry name" value="MATE_MepA-like"/>
</dbReference>
<protein>
    <recommendedName>
        <fullName evidence="3">Multidrug export protein MepA</fullName>
    </recommendedName>
</protein>
<feature type="transmembrane region" description="Helical" evidence="10">
    <location>
        <begin position="412"/>
        <end position="430"/>
    </location>
</feature>
<dbReference type="CDD" id="cd13143">
    <property type="entry name" value="MATE_MepA_like"/>
    <property type="match status" value="1"/>
</dbReference>
<keyword evidence="9" id="KW-0046">Antibiotic resistance</keyword>
<proteinExistence type="inferred from homology"/>
<feature type="transmembrane region" description="Helical" evidence="10">
    <location>
        <begin position="314"/>
        <end position="334"/>
    </location>
</feature>
<dbReference type="PANTHER" id="PTHR43823:SF3">
    <property type="entry name" value="MULTIDRUG EXPORT PROTEIN MEPA"/>
    <property type="match status" value="1"/>
</dbReference>
<keyword evidence="7 10" id="KW-1133">Transmembrane helix</keyword>
<feature type="transmembrane region" description="Helical" evidence="10">
    <location>
        <begin position="385"/>
        <end position="406"/>
    </location>
</feature>
<feature type="transmembrane region" description="Helical" evidence="10">
    <location>
        <begin position="246"/>
        <end position="264"/>
    </location>
</feature>
<reference evidence="11 12" key="1">
    <citation type="submission" date="2021-06" db="EMBL/GenBank/DDBJ databases">
        <authorList>
            <person name="Sun Q."/>
            <person name="Li D."/>
        </authorList>
    </citation>
    <scope>NUCLEOTIDE SEQUENCE [LARGE SCALE GENOMIC DNA]</scope>
    <source>
        <strain evidence="11 12">MSJd-7</strain>
    </source>
</reference>
<evidence type="ECO:0000313" key="11">
    <source>
        <dbReference type="EMBL" id="MBU5491495.1"/>
    </source>
</evidence>
<evidence type="ECO:0000256" key="6">
    <source>
        <dbReference type="ARBA" id="ARBA00022692"/>
    </source>
</evidence>
<dbReference type="PIRSF" id="PIRSF006603">
    <property type="entry name" value="DinF"/>
    <property type="match status" value="1"/>
</dbReference>
<dbReference type="Proteomes" id="UP000783588">
    <property type="component" value="Unassembled WGS sequence"/>
</dbReference>
<comment type="subcellular location">
    <subcellularLocation>
        <location evidence="1">Cell membrane</location>
        <topology evidence="1">Multi-pass membrane protein</topology>
    </subcellularLocation>
</comment>
<feature type="transmembrane region" description="Helical" evidence="10">
    <location>
        <begin position="133"/>
        <end position="151"/>
    </location>
</feature>
<dbReference type="InterPro" id="IPR048279">
    <property type="entry name" value="MdtK-like"/>
</dbReference>
<evidence type="ECO:0000256" key="1">
    <source>
        <dbReference type="ARBA" id="ARBA00004651"/>
    </source>
</evidence>
<evidence type="ECO:0000256" key="7">
    <source>
        <dbReference type="ARBA" id="ARBA00022989"/>
    </source>
</evidence>
<feature type="transmembrane region" description="Helical" evidence="10">
    <location>
        <begin position="284"/>
        <end position="302"/>
    </location>
</feature>
<evidence type="ECO:0000256" key="5">
    <source>
        <dbReference type="ARBA" id="ARBA00022475"/>
    </source>
</evidence>
<evidence type="ECO:0000256" key="4">
    <source>
        <dbReference type="ARBA" id="ARBA00022448"/>
    </source>
</evidence>
<gene>
    <name evidence="11" type="ORF">KQI75_12870</name>
</gene>
<dbReference type="PANTHER" id="PTHR43823">
    <property type="entry name" value="SPORULATION PROTEIN YKVU"/>
    <property type="match status" value="1"/>
</dbReference>
<dbReference type="InterPro" id="IPR002528">
    <property type="entry name" value="MATE_fam"/>
</dbReference>
<evidence type="ECO:0000256" key="2">
    <source>
        <dbReference type="ARBA" id="ARBA00008417"/>
    </source>
</evidence>
<dbReference type="EMBL" id="JAHLQI010000010">
    <property type="protein sequence ID" value="MBU5491495.1"/>
    <property type="molecule type" value="Genomic_DNA"/>
</dbReference>
<comment type="similarity">
    <text evidence="2">Belongs to the multi antimicrobial extrusion (MATE) (TC 2.A.66.1) family. MepA subfamily.</text>
</comment>
<feature type="transmembrane region" description="Helical" evidence="10">
    <location>
        <begin position="12"/>
        <end position="33"/>
    </location>
</feature>
<name>A0ABS6EVL3_9FIRM</name>
<evidence type="ECO:0000256" key="8">
    <source>
        <dbReference type="ARBA" id="ARBA00023136"/>
    </source>
</evidence>
<keyword evidence="12" id="KW-1185">Reference proteome</keyword>
<feature type="transmembrane region" description="Helical" evidence="10">
    <location>
        <begin position="163"/>
        <end position="186"/>
    </location>
</feature>
<dbReference type="RefSeq" id="WP_216471240.1">
    <property type="nucleotide sequence ID" value="NZ_JAHLQI010000010.1"/>
</dbReference>
<feature type="transmembrane region" description="Helical" evidence="10">
    <location>
        <begin position="192"/>
        <end position="213"/>
    </location>
</feature>
<organism evidence="11 12">
    <name type="scientific">Butyricicoccus intestinisimiae</name>
    <dbReference type="NCBI Taxonomy" id="2841509"/>
    <lineage>
        <taxon>Bacteria</taxon>
        <taxon>Bacillati</taxon>
        <taxon>Bacillota</taxon>
        <taxon>Clostridia</taxon>
        <taxon>Eubacteriales</taxon>
        <taxon>Butyricicoccaceae</taxon>
        <taxon>Butyricicoccus</taxon>
    </lineage>
</organism>
<feature type="transmembrane region" description="Helical" evidence="10">
    <location>
        <begin position="53"/>
        <end position="80"/>
    </location>
</feature>
<sequence length="446" mass="48466">MSSSLNQRFTPWSLLKFAAPSIVMMVFMSLYTIVDGIFVSRFVGSNALSATNIVYPVLNIAIAFATMLATGGNAIISRYLGEDRPQKANACLTQYVVIALGLGVLISILVQIFATPLSLFLGANDVLLHDCNMYLRTLLAFAPACVLQVLFQSYFVTAGRPTLGLLLSIGSGISNAVLDYLFIVVFQLGVAGAALATGIGQCIPAVVGLIFFLTNKQGLHFTKFSFYKRELLQACYNGSSEMVSQLSMAVVTVLFNIVLMRIAGEHGVAAITILLYGQFLFNSFYLGFSIGVAPIVGFQYGAQNKILLRRVYRISFLFVIASSICLLGASEALSRPIITIFTHDAKTFPLALTGFRLFAFCFLFSGVNITSSGFFTALSNGRVSAILSFCRTFVFTAACLLVLPHFLGINGAWIAVPAAEALTLLISLYMHQKYFMRPGKQNYFAE</sequence>
<evidence type="ECO:0000256" key="3">
    <source>
        <dbReference type="ARBA" id="ARBA00022106"/>
    </source>
</evidence>
<evidence type="ECO:0000256" key="10">
    <source>
        <dbReference type="SAM" id="Phobius"/>
    </source>
</evidence>
<evidence type="ECO:0000313" key="12">
    <source>
        <dbReference type="Proteomes" id="UP000783588"/>
    </source>
</evidence>
<comment type="caution">
    <text evidence="11">The sequence shown here is derived from an EMBL/GenBank/DDBJ whole genome shotgun (WGS) entry which is preliminary data.</text>
</comment>
<feature type="transmembrane region" description="Helical" evidence="10">
    <location>
        <begin position="92"/>
        <end position="113"/>
    </location>
</feature>
<keyword evidence="6 10" id="KW-0812">Transmembrane</keyword>
<evidence type="ECO:0000256" key="9">
    <source>
        <dbReference type="ARBA" id="ARBA00023251"/>
    </source>
</evidence>
<accession>A0ABS6EVL3</accession>
<feature type="transmembrane region" description="Helical" evidence="10">
    <location>
        <begin position="354"/>
        <end position="378"/>
    </location>
</feature>
<keyword evidence="4" id="KW-0813">Transport</keyword>
<keyword evidence="5" id="KW-1003">Cell membrane</keyword>
<dbReference type="Pfam" id="PF01554">
    <property type="entry name" value="MatE"/>
    <property type="match status" value="2"/>
</dbReference>
<dbReference type="InterPro" id="IPR051327">
    <property type="entry name" value="MATE_MepA_subfamily"/>
</dbReference>
<keyword evidence="8 10" id="KW-0472">Membrane</keyword>